<dbReference type="GO" id="GO:0022857">
    <property type="term" value="F:transmembrane transporter activity"/>
    <property type="evidence" value="ECO:0007669"/>
    <property type="project" value="TreeGrafter"/>
</dbReference>
<feature type="transmembrane region" description="Helical" evidence="7">
    <location>
        <begin position="443"/>
        <end position="466"/>
    </location>
</feature>
<dbReference type="OrthoDB" id="9812886at2"/>
<evidence type="ECO:0000256" key="4">
    <source>
        <dbReference type="ARBA" id="ARBA00022989"/>
    </source>
</evidence>
<dbReference type="GO" id="GO:0005886">
    <property type="term" value="C:plasma membrane"/>
    <property type="evidence" value="ECO:0007669"/>
    <property type="project" value="UniProtKB-SubCell"/>
</dbReference>
<evidence type="ECO:0000256" key="6">
    <source>
        <dbReference type="SAM" id="MobiDB-lite"/>
    </source>
</evidence>
<dbReference type="PANTHER" id="PTHR30572">
    <property type="entry name" value="MEMBRANE COMPONENT OF TRANSPORTER-RELATED"/>
    <property type="match status" value="1"/>
</dbReference>
<dbReference type="EMBL" id="LWBR01000026">
    <property type="protein sequence ID" value="KZN96098.1"/>
    <property type="molecule type" value="Genomic_DNA"/>
</dbReference>
<evidence type="ECO:0000256" key="1">
    <source>
        <dbReference type="ARBA" id="ARBA00004651"/>
    </source>
</evidence>
<evidence type="ECO:0000259" key="9">
    <source>
        <dbReference type="Pfam" id="PF12704"/>
    </source>
</evidence>
<evidence type="ECO:0000259" key="8">
    <source>
        <dbReference type="Pfam" id="PF02687"/>
    </source>
</evidence>
<feature type="domain" description="MacB-like periplasmic core" evidence="9">
    <location>
        <begin position="147"/>
        <end position="282"/>
    </location>
</feature>
<dbReference type="Pfam" id="PF02687">
    <property type="entry name" value="FtsX"/>
    <property type="match status" value="1"/>
</dbReference>
<evidence type="ECO:0000256" key="2">
    <source>
        <dbReference type="ARBA" id="ARBA00022475"/>
    </source>
</evidence>
<evidence type="ECO:0000313" key="10">
    <source>
        <dbReference type="EMBL" id="KZN96098.1"/>
    </source>
</evidence>
<evidence type="ECO:0000313" key="11">
    <source>
        <dbReference type="Proteomes" id="UP000076476"/>
    </source>
</evidence>
<evidence type="ECO:0000256" key="3">
    <source>
        <dbReference type="ARBA" id="ARBA00022692"/>
    </source>
</evidence>
<feature type="transmembrane region" description="Helical" evidence="7">
    <location>
        <begin position="320"/>
        <end position="340"/>
    </location>
</feature>
<feature type="region of interest" description="Disordered" evidence="6">
    <location>
        <begin position="109"/>
        <end position="141"/>
    </location>
</feature>
<accession>A0A165XJI7</accession>
<keyword evidence="5 7" id="KW-0472">Membrane</keyword>
<reference evidence="10 11" key="1">
    <citation type="submission" date="2016-04" db="EMBL/GenBank/DDBJ databases">
        <title>Draft genome sequence of Aeribacillus pallidus 8m3 from petroleum reservoir.</title>
        <authorList>
            <person name="Poltaraus A.B."/>
            <person name="Nazina T.N."/>
            <person name="Tourova T.P."/>
            <person name="Malakho S.M."/>
            <person name="Korshunova A.V."/>
            <person name="Sokolova D.S."/>
        </authorList>
    </citation>
    <scope>NUCLEOTIDE SEQUENCE [LARGE SCALE GENOMIC DNA]</scope>
    <source>
        <strain evidence="10 11">8m3</strain>
    </source>
</reference>
<dbReference type="Pfam" id="PF12704">
    <property type="entry name" value="MacB_PCD"/>
    <property type="match status" value="1"/>
</dbReference>
<keyword evidence="3 7" id="KW-0812">Transmembrane</keyword>
<keyword evidence="4 7" id="KW-1133">Transmembrane helix</keyword>
<dbReference type="RefSeq" id="WP_063388211.1">
    <property type="nucleotide sequence ID" value="NZ_LWBR01000026.1"/>
</dbReference>
<keyword evidence="11" id="KW-1185">Reference proteome</keyword>
<comment type="subcellular location">
    <subcellularLocation>
        <location evidence="1">Cell membrane</location>
        <topology evidence="1">Multi-pass membrane protein</topology>
    </subcellularLocation>
</comment>
<feature type="transmembrane region" description="Helical" evidence="7">
    <location>
        <begin position="360"/>
        <end position="387"/>
    </location>
</feature>
<evidence type="ECO:0000256" key="5">
    <source>
        <dbReference type="ARBA" id="ARBA00023136"/>
    </source>
</evidence>
<proteinExistence type="predicted"/>
<dbReference type="PANTHER" id="PTHR30572:SF9">
    <property type="entry name" value="ABC TRANSPORTER PERMEASE PROTEIN"/>
    <property type="match status" value="1"/>
</dbReference>
<feature type="compositionally biased region" description="Acidic residues" evidence="6">
    <location>
        <begin position="112"/>
        <end position="129"/>
    </location>
</feature>
<evidence type="ECO:0000256" key="7">
    <source>
        <dbReference type="SAM" id="Phobius"/>
    </source>
</evidence>
<dbReference type="AlphaFoldDB" id="A0A165XJI7"/>
<comment type="caution">
    <text evidence="10">The sequence shown here is derived from an EMBL/GenBank/DDBJ whole genome shotgun (WGS) entry which is preliminary data.</text>
</comment>
<feature type="domain" description="ABC3 transporter permease C-terminal" evidence="8">
    <location>
        <begin position="321"/>
        <end position="470"/>
    </location>
</feature>
<keyword evidence="2" id="KW-1003">Cell membrane</keyword>
<dbReference type="InterPro" id="IPR003838">
    <property type="entry name" value="ABC3_permease_C"/>
</dbReference>
<dbReference type="InterPro" id="IPR050250">
    <property type="entry name" value="Macrolide_Exporter_MacB"/>
</dbReference>
<dbReference type="InterPro" id="IPR025857">
    <property type="entry name" value="MacB_PCD"/>
</dbReference>
<dbReference type="STRING" id="33936.AZI98_10305"/>
<organism evidence="10 11">
    <name type="scientific">Aeribacillus pallidus</name>
    <dbReference type="NCBI Taxonomy" id="33936"/>
    <lineage>
        <taxon>Bacteria</taxon>
        <taxon>Bacillati</taxon>
        <taxon>Bacillota</taxon>
        <taxon>Bacilli</taxon>
        <taxon>Bacillales</taxon>
        <taxon>Bacillaceae</taxon>
        <taxon>Aeribacillus</taxon>
    </lineage>
</organism>
<dbReference type="Proteomes" id="UP000076476">
    <property type="component" value="Unassembled WGS sequence"/>
</dbReference>
<gene>
    <name evidence="10" type="ORF">AZI98_10305</name>
</gene>
<protein>
    <submittedName>
        <fullName evidence="10">Macrolide ABC transporter permease</fullName>
    </submittedName>
</protein>
<sequence length="478" mass="52696">MNFFKRSLLSVWARKGKSLLQLFIFTIICLLVLSGLAIESAAKKASDLAKEKLGGEVTLQMDMEKMRNQQQSEGERTRFQLEPIPVKSAEELSTYSEVKGYNLYSSTNGIAEDFDPIENEDTSDSDEETENRGPFGENGNPMFQSDVSLQGVVFTDAVEEFMNGDSTLVEGEHITDQSLGKNVVVIEKTLADENDLTVGDTITVKGANEEEKTIELKIIGIYETTTNEQDQGMNFSFMNPYNKLYVPYTVANTLKGEDYENTIDRAVYYMKDPAEIDSFIQKAKKNSSIDFDTFKLDANDQLYNQMVGPINNVASFSKNVVYLVTISGAVILGLIVMLSIRERKYEMGVLLSLGEKRWKLIGQFVAEILIVAVLAIGISSACGNVVAGKISDQLLAQELAQQEQMNTPPSFRPGMGGSVGMRGQAANVETIDDLEIAITPKDLGMLSSIGMLIAVLSSFIPSLSVLRLHPKVILTKQD</sequence>
<name>A0A165XJI7_9BACI</name>